<dbReference type="Pfam" id="PF00482">
    <property type="entry name" value="T2SSF"/>
    <property type="match status" value="2"/>
</dbReference>
<feature type="domain" description="Type II secretion system protein GspF" evidence="9">
    <location>
        <begin position="70"/>
        <end position="193"/>
    </location>
</feature>
<organism evidence="10 11">
    <name type="scientific">Wohlfahrtiimonas larvae</name>
    <dbReference type="NCBI Taxonomy" id="1157986"/>
    <lineage>
        <taxon>Bacteria</taxon>
        <taxon>Pseudomonadati</taxon>
        <taxon>Pseudomonadota</taxon>
        <taxon>Gammaproteobacteria</taxon>
        <taxon>Cardiobacteriales</taxon>
        <taxon>Ignatzschineriaceae</taxon>
        <taxon>Wohlfahrtiimonas</taxon>
    </lineage>
</organism>
<evidence type="ECO:0000256" key="3">
    <source>
        <dbReference type="ARBA" id="ARBA00022475"/>
    </source>
</evidence>
<dbReference type="InterPro" id="IPR018076">
    <property type="entry name" value="T2SS_GspF_dom"/>
</dbReference>
<reference evidence="11" key="1">
    <citation type="journal article" date="2019" name="Int. J. Syst. Evol. Microbiol.">
        <title>The Global Catalogue of Microorganisms (GCM) 10K type strain sequencing project: providing services to taxonomists for standard genome sequencing and annotation.</title>
        <authorList>
            <consortium name="The Broad Institute Genomics Platform"/>
            <consortium name="The Broad Institute Genome Sequencing Center for Infectious Disease"/>
            <person name="Wu L."/>
            <person name="Ma J."/>
        </authorList>
    </citation>
    <scope>NUCLEOTIDE SEQUENCE [LARGE SCALE GENOMIC DNA]</scope>
    <source>
        <strain evidence="11">JCM 18424</strain>
    </source>
</reference>
<evidence type="ECO:0000256" key="2">
    <source>
        <dbReference type="ARBA" id="ARBA00005745"/>
    </source>
</evidence>
<name>A0ABP9MEN9_9GAMM</name>
<dbReference type="RefSeq" id="WP_345666847.1">
    <property type="nucleotide sequence ID" value="NZ_BAABKE010000001.1"/>
</dbReference>
<evidence type="ECO:0000256" key="8">
    <source>
        <dbReference type="SAM" id="Phobius"/>
    </source>
</evidence>
<accession>A0ABP9MEN9</accession>
<evidence type="ECO:0000313" key="11">
    <source>
        <dbReference type="Proteomes" id="UP001500631"/>
    </source>
</evidence>
<evidence type="ECO:0000313" key="10">
    <source>
        <dbReference type="EMBL" id="GAA5094299.1"/>
    </source>
</evidence>
<feature type="transmembrane region" description="Helical" evidence="8">
    <location>
        <begin position="224"/>
        <end position="243"/>
    </location>
</feature>
<keyword evidence="3" id="KW-1003">Cell membrane</keyword>
<comment type="subcellular location">
    <subcellularLocation>
        <location evidence="1">Cell inner membrane</location>
        <topology evidence="1">Multi-pass membrane protein</topology>
    </subcellularLocation>
</comment>
<proteinExistence type="inferred from homology"/>
<dbReference type="PANTHER" id="PTHR30012">
    <property type="entry name" value="GENERAL SECRETION PATHWAY PROTEIN"/>
    <property type="match status" value="1"/>
</dbReference>
<sequence>MALDNRKEVDYNWVGRDKLGNRVEGTLKGSSPTKIRSLLNAQGIQPLKIVKAKVKKGKGGKVKPEDIMLFTRQLATMLQAGLPLSEALAMQASGASKIALSELLYAVKSDVDRGGGLSNALSKHPFIFDRTYVGLVAAGERSGTLEKILSQLAEFLEKNSRIKKTIKKALVYPIIVICIALGITALILWKVVPVFADMFKEQGRELPAATQFVVNISEGIRSWGFVYVVMGIGMFIFLFKRLLRTNQAFKRKFDEQVLKLPVFGNLIVLSNSANFASTLSTMYEAGTPIIASLNTVANSTSNTVFQDAIEKIKGNVAIGQELNFAMRQSKMFPDMVSYMIGIGEKSGNLSEMLNKVSDLYMEDIDNAVGAMMSLIEPILIVILGSLVGGIVVAMYLPLFSMAEGA</sequence>
<comment type="similarity">
    <text evidence="2">Belongs to the GSP F family.</text>
</comment>
<dbReference type="PRINTS" id="PR00812">
    <property type="entry name" value="BCTERIALGSPF"/>
</dbReference>
<dbReference type="PANTHER" id="PTHR30012:SF7">
    <property type="entry name" value="PROTEIN TRANSPORT PROTEIN HOFC HOMOLOG"/>
    <property type="match status" value="1"/>
</dbReference>
<feature type="transmembrane region" description="Helical" evidence="8">
    <location>
        <begin position="169"/>
        <end position="189"/>
    </location>
</feature>
<evidence type="ECO:0000256" key="5">
    <source>
        <dbReference type="ARBA" id="ARBA00022692"/>
    </source>
</evidence>
<keyword evidence="6 8" id="KW-1133">Transmembrane helix</keyword>
<protein>
    <submittedName>
        <fullName evidence="10">Type II secretion system F family protein</fullName>
    </submittedName>
</protein>
<evidence type="ECO:0000259" key="9">
    <source>
        <dbReference type="Pfam" id="PF00482"/>
    </source>
</evidence>
<evidence type="ECO:0000256" key="4">
    <source>
        <dbReference type="ARBA" id="ARBA00022519"/>
    </source>
</evidence>
<dbReference type="InterPro" id="IPR042094">
    <property type="entry name" value="T2SS_GspF_sf"/>
</dbReference>
<feature type="domain" description="Type II secretion system protein GspF" evidence="9">
    <location>
        <begin position="275"/>
        <end position="397"/>
    </location>
</feature>
<keyword evidence="7 8" id="KW-0472">Membrane</keyword>
<evidence type="ECO:0000256" key="6">
    <source>
        <dbReference type="ARBA" id="ARBA00022989"/>
    </source>
</evidence>
<dbReference type="EMBL" id="BAABKE010000001">
    <property type="protein sequence ID" value="GAA5094299.1"/>
    <property type="molecule type" value="Genomic_DNA"/>
</dbReference>
<dbReference type="Proteomes" id="UP001500631">
    <property type="component" value="Unassembled WGS sequence"/>
</dbReference>
<evidence type="ECO:0000256" key="1">
    <source>
        <dbReference type="ARBA" id="ARBA00004429"/>
    </source>
</evidence>
<keyword evidence="11" id="KW-1185">Reference proteome</keyword>
<evidence type="ECO:0000256" key="7">
    <source>
        <dbReference type="ARBA" id="ARBA00023136"/>
    </source>
</evidence>
<keyword evidence="4" id="KW-0997">Cell inner membrane</keyword>
<comment type="caution">
    <text evidence="10">The sequence shown here is derived from an EMBL/GenBank/DDBJ whole genome shotgun (WGS) entry which is preliminary data.</text>
</comment>
<feature type="transmembrane region" description="Helical" evidence="8">
    <location>
        <begin position="378"/>
        <end position="398"/>
    </location>
</feature>
<dbReference type="Gene3D" id="1.20.81.30">
    <property type="entry name" value="Type II secretion system (T2SS), domain F"/>
    <property type="match status" value="2"/>
</dbReference>
<gene>
    <name evidence="10" type="ORF">GCM10023338_02380</name>
</gene>
<keyword evidence="5 8" id="KW-0812">Transmembrane</keyword>
<dbReference type="InterPro" id="IPR003004">
    <property type="entry name" value="GspF/PilC"/>
</dbReference>